<evidence type="ECO:0000313" key="4">
    <source>
        <dbReference type="Proteomes" id="UP000779574"/>
    </source>
</evidence>
<reference evidence="3" key="1">
    <citation type="journal article" date="2021" name="J Fungi (Basel)">
        <title>Virulence traits and population genomics of the black yeast Aureobasidium melanogenum.</title>
        <authorList>
            <person name="Cernosa A."/>
            <person name="Sun X."/>
            <person name="Gostincar C."/>
            <person name="Fang C."/>
            <person name="Gunde-Cimerman N."/>
            <person name="Song Z."/>
        </authorList>
    </citation>
    <scope>NUCLEOTIDE SEQUENCE</scope>
    <source>
        <strain evidence="3">EXF-9911</strain>
    </source>
</reference>
<feature type="compositionally biased region" description="Polar residues" evidence="1">
    <location>
        <begin position="149"/>
        <end position="158"/>
    </location>
</feature>
<feature type="domain" description="ALIX V-shaped" evidence="2">
    <location>
        <begin position="1"/>
        <end position="37"/>
    </location>
</feature>
<dbReference type="AlphaFoldDB" id="A0A9P8IZ83"/>
<feature type="compositionally biased region" description="Low complexity" evidence="1">
    <location>
        <begin position="90"/>
        <end position="110"/>
    </location>
</feature>
<dbReference type="EMBL" id="JAHFXF010001080">
    <property type="protein sequence ID" value="KAG9676856.1"/>
    <property type="molecule type" value="Genomic_DNA"/>
</dbReference>
<sequence length="158" mass="17439">EIISNLETGRKFYNDLASIVTRFRDDCRNFVYQRRAESSSLENDLSTSMAQMSLQNANQTNLRQQKQQETLMNQQQPRTTPRPGPPLAAPLPTRANVAPPPVAATASPAPGMWTPEMGIRFGGPSAAASSVVNNDGAPQKPTSRDNRWDPSTQNIQFR</sequence>
<reference evidence="3" key="2">
    <citation type="submission" date="2021-08" db="EMBL/GenBank/DDBJ databases">
        <authorList>
            <person name="Gostincar C."/>
            <person name="Sun X."/>
            <person name="Song Z."/>
            <person name="Gunde-Cimerman N."/>
        </authorList>
    </citation>
    <scope>NUCLEOTIDE SEQUENCE</scope>
    <source>
        <strain evidence="3">EXF-9911</strain>
    </source>
</reference>
<dbReference type="Gene3D" id="1.20.140.50">
    <property type="entry name" value="alix/aip1 like domains"/>
    <property type="match status" value="1"/>
</dbReference>
<dbReference type="Proteomes" id="UP000779574">
    <property type="component" value="Unassembled WGS sequence"/>
</dbReference>
<proteinExistence type="predicted"/>
<evidence type="ECO:0000259" key="2">
    <source>
        <dbReference type="Pfam" id="PF13949"/>
    </source>
</evidence>
<comment type="caution">
    <text evidence="3">The sequence shown here is derived from an EMBL/GenBank/DDBJ whole genome shotgun (WGS) entry which is preliminary data.</text>
</comment>
<evidence type="ECO:0000313" key="3">
    <source>
        <dbReference type="EMBL" id="KAG9676856.1"/>
    </source>
</evidence>
<dbReference type="InterPro" id="IPR025304">
    <property type="entry name" value="ALIX_V_dom"/>
</dbReference>
<feature type="compositionally biased region" description="Pro residues" evidence="1">
    <location>
        <begin position="80"/>
        <end position="89"/>
    </location>
</feature>
<evidence type="ECO:0000256" key="1">
    <source>
        <dbReference type="SAM" id="MobiDB-lite"/>
    </source>
</evidence>
<accession>A0A9P8IZ83</accession>
<feature type="non-terminal residue" evidence="3">
    <location>
        <position position="158"/>
    </location>
</feature>
<feature type="compositionally biased region" description="Polar residues" evidence="1">
    <location>
        <begin position="55"/>
        <end position="73"/>
    </location>
</feature>
<feature type="non-terminal residue" evidence="3">
    <location>
        <position position="1"/>
    </location>
</feature>
<organism evidence="3 4">
    <name type="scientific">Aureobasidium melanogenum</name>
    <name type="common">Aureobasidium pullulans var. melanogenum</name>
    <dbReference type="NCBI Taxonomy" id="46634"/>
    <lineage>
        <taxon>Eukaryota</taxon>
        <taxon>Fungi</taxon>
        <taxon>Dikarya</taxon>
        <taxon>Ascomycota</taxon>
        <taxon>Pezizomycotina</taxon>
        <taxon>Dothideomycetes</taxon>
        <taxon>Dothideomycetidae</taxon>
        <taxon>Dothideales</taxon>
        <taxon>Saccotheciaceae</taxon>
        <taxon>Aureobasidium</taxon>
    </lineage>
</organism>
<dbReference type="Pfam" id="PF13949">
    <property type="entry name" value="ALIX_LYPXL_bnd"/>
    <property type="match status" value="1"/>
</dbReference>
<gene>
    <name evidence="3" type="ORF">KCU76_g15877</name>
</gene>
<feature type="region of interest" description="Disordered" evidence="1">
    <location>
        <begin position="55"/>
        <end position="158"/>
    </location>
</feature>
<name>A0A9P8IZ83_AURME</name>
<protein>
    <recommendedName>
        <fullName evidence="2">ALIX V-shaped domain-containing protein</fullName>
    </recommendedName>
</protein>